<dbReference type="Gene3D" id="3.30.230.70">
    <property type="entry name" value="GHMP Kinase, N-terminal domain"/>
    <property type="match status" value="2"/>
</dbReference>
<dbReference type="SUPFAM" id="SSF54211">
    <property type="entry name" value="Ribosomal protein S5 domain 2-like"/>
    <property type="match status" value="2"/>
</dbReference>
<dbReference type="EC" id="2.7.7.8" evidence="2"/>
<proteinExistence type="inferred from homology"/>
<feature type="compositionally biased region" description="Low complexity" evidence="9">
    <location>
        <begin position="858"/>
        <end position="867"/>
    </location>
</feature>
<dbReference type="InterPro" id="IPR027408">
    <property type="entry name" value="PNPase/RNase_PH_dom_sf"/>
</dbReference>
<feature type="region of interest" description="Disordered" evidence="9">
    <location>
        <begin position="850"/>
        <end position="880"/>
    </location>
</feature>
<dbReference type="NCBIfam" id="NF008805">
    <property type="entry name" value="PRK11824.1"/>
    <property type="match status" value="1"/>
</dbReference>
<dbReference type="InterPro" id="IPR004087">
    <property type="entry name" value="KH_dom"/>
</dbReference>
<evidence type="ECO:0000256" key="2">
    <source>
        <dbReference type="ARBA" id="ARBA00012416"/>
    </source>
</evidence>
<dbReference type="CDD" id="cd02393">
    <property type="entry name" value="KH-I_PNPase"/>
    <property type="match status" value="1"/>
</dbReference>
<dbReference type="PROSITE" id="PS51257">
    <property type="entry name" value="PROKAR_LIPOPROTEIN"/>
    <property type="match status" value="1"/>
</dbReference>
<dbReference type="InterPro" id="IPR036345">
    <property type="entry name" value="ExoRNase_PH_dom2_sf"/>
</dbReference>
<comment type="similarity">
    <text evidence="1">Belongs to the polyribonucleotide nucleotidyltransferase family.</text>
</comment>
<dbReference type="Gene3D" id="2.40.50.140">
    <property type="entry name" value="Nucleic acid-binding proteins"/>
    <property type="match status" value="1"/>
</dbReference>
<dbReference type="GO" id="GO:0004654">
    <property type="term" value="F:polyribonucleotide nucleotidyltransferase activity"/>
    <property type="evidence" value="ECO:0007669"/>
    <property type="project" value="UniProtKB-EC"/>
</dbReference>
<evidence type="ECO:0000256" key="7">
    <source>
        <dbReference type="ARBA" id="ARBA00031451"/>
    </source>
</evidence>
<reference evidence="12 13" key="1">
    <citation type="submission" date="2024-10" db="EMBL/GenBank/DDBJ databases">
        <title>Updated reference genomes for cyclostephanoid diatoms.</title>
        <authorList>
            <person name="Roberts W.R."/>
            <person name="Alverson A.J."/>
        </authorList>
    </citation>
    <scope>NUCLEOTIDE SEQUENCE [LARGE SCALE GENOMIC DNA]</scope>
    <source>
        <strain evidence="12 13">AJA010-31</strain>
    </source>
</reference>
<evidence type="ECO:0000256" key="4">
    <source>
        <dbReference type="ARBA" id="ARBA00022679"/>
    </source>
</evidence>
<dbReference type="Pfam" id="PF03725">
    <property type="entry name" value="RNase_PH_C"/>
    <property type="match status" value="1"/>
</dbReference>
<dbReference type="InterPro" id="IPR003029">
    <property type="entry name" value="S1_domain"/>
</dbReference>
<comment type="caution">
    <text evidence="12">The sequence shown here is derived from an EMBL/GenBank/DDBJ whole genome shotgun (WGS) entry which is preliminary data.</text>
</comment>
<evidence type="ECO:0000256" key="6">
    <source>
        <dbReference type="ARBA" id="ARBA00022884"/>
    </source>
</evidence>
<keyword evidence="3" id="KW-0963">Cytoplasm</keyword>
<dbReference type="AlphaFoldDB" id="A0ABD3N586"/>
<accession>A0ABD3N586</accession>
<dbReference type="SMART" id="SM00316">
    <property type="entry name" value="S1"/>
    <property type="match status" value="1"/>
</dbReference>
<feature type="chain" id="PRO_5044774956" description="polyribonucleotide nucleotidyltransferase" evidence="10">
    <location>
        <begin position="20"/>
        <end position="897"/>
    </location>
</feature>
<evidence type="ECO:0000313" key="12">
    <source>
        <dbReference type="EMBL" id="KAL3771235.1"/>
    </source>
</evidence>
<sequence length="897" mass="96699">MRFSLYALAAAISSTSTDAFVVSPSGITSCVGSPIIQSKQNYRLLSTVNGDLSETIDGEVEPSLAEALEEVLNGDIDTTAKQDEVVQEEPFKLVLEEVPPASYSVETSPTAPGGGSVHTLTINLGAPGHPDPIVIQTGKIGRQASGAVTVTRGDSVLYATASRDKNAKENIDFLPLSVEHQERFSSAGLTSGAFNKRDGRPAEHEILVCRLIDRPLRPLIAEGWRHETQLLSWILSYDGVRTCDPLAITASATALWLSDVPLIKPVAAAMVGYIEGQFVLNPTVEQMKHSRLNLMIAGTKDAVMMIEGAADFLSEQEMMEAVTFGHDAIKIQCAAIEELGKVAGKEKKYDSIKPHVEGLSEEMNEKFAARVDEIFNSDISKEELSAAMSELSKAVMAEFEEKYPDDELEIKAALKNLECSRMFAKAKAKGIRIDGRKLNEVRQIDSEAGLFPRVHGSALFTRGQTQVVATATLGDSGMRQKIDKISGMEEKRFYLQYSFPPSCVGETGRVGAPGRREVGHGNLAERALVPALPDESTFPYTIRVESLVTESNGSSSMASVCGGCLALMDAGVPIKSPIAGIAMGMLLGDKHGVSDENAVIVSDILGTEDALGTMDFKVAGNKEGITTFQLDIKCEGLTLDIMKKALEQAKEGRLHILGEMEKALKEPRAELPATVPKMRTMKIEEESIGKVIGPGGRQIRALIEDFGLENVDVDEDGTVQISGFDIEKMKKAEEMITLLTSSMGGKGGRGGDKTPKIPYAGPEPEEGKIYTGKITGIHDFGVFLEFMPGAEDGSSPGLEGLCHVSELHVERVRNCEGFVKSMNTETLEVQYIGKNNRGKHSLSRKNVLETRLKGDGKSSGSGPPKRSASPKDPPSAEMKKEEIDVIAQAIESVEELN</sequence>
<name>A0ABD3N586_9STRA</name>
<keyword evidence="6 8" id="KW-0694">RNA-binding</keyword>
<dbReference type="FunFam" id="3.30.1370.10:FF:000001">
    <property type="entry name" value="Polyribonucleotide nucleotidyltransferase"/>
    <property type="match status" value="1"/>
</dbReference>
<organism evidence="12 13">
    <name type="scientific">Cyclotella atomus</name>
    <dbReference type="NCBI Taxonomy" id="382360"/>
    <lineage>
        <taxon>Eukaryota</taxon>
        <taxon>Sar</taxon>
        <taxon>Stramenopiles</taxon>
        <taxon>Ochrophyta</taxon>
        <taxon>Bacillariophyta</taxon>
        <taxon>Coscinodiscophyceae</taxon>
        <taxon>Thalassiosirophycidae</taxon>
        <taxon>Stephanodiscales</taxon>
        <taxon>Stephanodiscaceae</taxon>
        <taxon>Cyclotella</taxon>
    </lineage>
</organism>
<dbReference type="FunFam" id="3.30.230.70:FF:000001">
    <property type="entry name" value="Polyribonucleotide nucleotidyltransferase"/>
    <property type="match status" value="1"/>
</dbReference>
<evidence type="ECO:0000256" key="8">
    <source>
        <dbReference type="PROSITE-ProRule" id="PRU00117"/>
    </source>
</evidence>
<dbReference type="InterPro" id="IPR036456">
    <property type="entry name" value="PNPase_PH_RNA-bd_sf"/>
</dbReference>
<evidence type="ECO:0000256" key="10">
    <source>
        <dbReference type="SAM" id="SignalP"/>
    </source>
</evidence>
<evidence type="ECO:0000256" key="9">
    <source>
        <dbReference type="SAM" id="MobiDB-lite"/>
    </source>
</evidence>
<dbReference type="PANTHER" id="PTHR11252">
    <property type="entry name" value="POLYRIBONUCLEOTIDE NUCLEOTIDYLTRANSFERASE"/>
    <property type="match status" value="1"/>
</dbReference>
<evidence type="ECO:0000259" key="11">
    <source>
        <dbReference type="PROSITE" id="PS50126"/>
    </source>
</evidence>
<dbReference type="Pfam" id="PF01138">
    <property type="entry name" value="RNase_PH"/>
    <property type="match status" value="2"/>
</dbReference>
<dbReference type="InterPro" id="IPR020568">
    <property type="entry name" value="Ribosomal_Su5_D2-typ_SF"/>
</dbReference>
<dbReference type="SMART" id="SM00322">
    <property type="entry name" value="KH"/>
    <property type="match status" value="1"/>
</dbReference>
<dbReference type="EMBL" id="JALLPJ020001291">
    <property type="protein sequence ID" value="KAL3771235.1"/>
    <property type="molecule type" value="Genomic_DNA"/>
</dbReference>
<dbReference type="HAMAP" id="MF_01595">
    <property type="entry name" value="PNPase"/>
    <property type="match status" value="1"/>
</dbReference>
<keyword evidence="4" id="KW-0808">Transferase</keyword>
<evidence type="ECO:0000256" key="3">
    <source>
        <dbReference type="ARBA" id="ARBA00022490"/>
    </source>
</evidence>
<dbReference type="InterPro" id="IPR012340">
    <property type="entry name" value="NA-bd_OB-fold"/>
</dbReference>
<dbReference type="GO" id="GO:0003723">
    <property type="term" value="F:RNA binding"/>
    <property type="evidence" value="ECO:0007669"/>
    <property type="project" value="UniProtKB-UniRule"/>
</dbReference>
<dbReference type="SUPFAM" id="SSF54791">
    <property type="entry name" value="Eukaryotic type KH-domain (KH-domain type I)"/>
    <property type="match status" value="1"/>
</dbReference>
<feature type="domain" description="S1 motif" evidence="11">
    <location>
        <begin position="767"/>
        <end position="845"/>
    </location>
</feature>
<dbReference type="PANTHER" id="PTHR11252:SF0">
    <property type="entry name" value="POLYRIBONUCLEOTIDE NUCLEOTIDYLTRANSFERASE 1, MITOCHONDRIAL"/>
    <property type="match status" value="1"/>
</dbReference>
<feature type="region of interest" description="Disordered" evidence="9">
    <location>
        <begin position="741"/>
        <end position="765"/>
    </location>
</feature>
<dbReference type="InterPro" id="IPR015848">
    <property type="entry name" value="PNPase_PH_RNA-bd_bac/org-type"/>
</dbReference>
<gene>
    <name evidence="12" type="ORF">ACHAWO_005175</name>
</gene>
<dbReference type="InterPro" id="IPR015847">
    <property type="entry name" value="ExoRNase_PH_dom2"/>
</dbReference>
<dbReference type="InterPro" id="IPR036612">
    <property type="entry name" value="KH_dom_type_1_sf"/>
</dbReference>
<feature type="signal peptide" evidence="10">
    <location>
        <begin position="1"/>
        <end position="19"/>
    </location>
</feature>
<keyword evidence="13" id="KW-1185">Reference proteome</keyword>
<dbReference type="Gene3D" id="3.30.1370.10">
    <property type="entry name" value="K Homology domain, type 1"/>
    <property type="match status" value="1"/>
</dbReference>
<dbReference type="Proteomes" id="UP001530400">
    <property type="component" value="Unassembled WGS sequence"/>
</dbReference>
<dbReference type="Pfam" id="PF03726">
    <property type="entry name" value="PNPase"/>
    <property type="match status" value="1"/>
</dbReference>
<dbReference type="CDD" id="cd11364">
    <property type="entry name" value="RNase_PH_PNPase_2"/>
    <property type="match status" value="1"/>
</dbReference>
<dbReference type="PROSITE" id="PS50126">
    <property type="entry name" value="S1"/>
    <property type="match status" value="1"/>
</dbReference>
<dbReference type="SUPFAM" id="SSF50249">
    <property type="entry name" value="Nucleic acid-binding proteins"/>
    <property type="match status" value="1"/>
</dbReference>
<dbReference type="PROSITE" id="PS50084">
    <property type="entry name" value="KH_TYPE_1"/>
    <property type="match status" value="1"/>
</dbReference>
<keyword evidence="5" id="KW-0548">Nucleotidyltransferase</keyword>
<evidence type="ECO:0000256" key="1">
    <source>
        <dbReference type="ARBA" id="ARBA00007404"/>
    </source>
</evidence>
<dbReference type="SUPFAM" id="SSF55666">
    <property type="entry name" value="Ribonuclease PH domain 2-like"/>
    <property type="match status" value="2"/>
</dbReference>
<evidence type="ECO:0000313" key="13">
    <source>
        <dbReference type="Proteomes" id="UP001530400"/>
    </source>
</evidence>
<keyword evidence="10" id="KW-0732">Signal</keyword>
<evidence type="ECO:0000256" key="5">
    <source>
        <dbReference type="ARBA" id="ARBA00022695"/>
    </source>
</evidence>
<dbReference type="InterPro" id="IPR001247">
    <property type="entry name" value="ExoRNase_PH_dom1"/>
</dbReference>
<dbReference type="SUPFAM" id="SSF46915">
    <property type="entry name" value="Polynucleotide phosphorylase/guanosine pentaphosphate synthase (PNPase/GPSI), domain 3"/>
    <property type="match status" value="1"/>
</dbReference>
<dbReference type="InterPro" id="IPR004088">
    <property type="entry name" value="KH_dom_type_1"/>
</dbReference>
<protein>
    <recommendedName>
        <fullName evidence="2">polyribonucleotide nucleotidyltransferase</fullName>
        <ecNumber evidence="2">2.7.7.8</ecNumber>
    </recommendedName>
    <alternativeName>
        <fullName evidence="7">Polynucleotide phosphorylase 1</fullName>
    </alternativeName>
</protein>
<dbReference type="Pfam" id="PF00013">
    <property type="entry name" value="KH_1"/>
    <property type="match status" value="1"/>
</dbReference>
<dbReference type="InterPro" id="IPR012162">
    <property type="entry name" value="PNPase"/>
</dbReference>
<dbReference type="NCBIfam" id="TIGR03591">
    <property type="entry name" value="polynuc_phos"/>
    <property type="match status" value="1"/>
</dbReference>